<protein>
    <submittedName>
        <fullName evidence="3">Uncharacterized protein</fullName>
    </submittedName>
</protein>
<dbReference type="RefSeq" id="WP_152202429.1">
    <property type="nucleotide sequence ID" value="NZ_VUKF01000014.1"/>
</dbReference>
<dbReference type="AlphaFoldDB" id="A0A7J5ULM6"/>
<proteinExistence type="predicted"/>
<evidence type="ECO:0000313" key="3">
    <source>
        <dbReference type="EMBL" id="KAE8763054.1"/>
    </source>
</evidence>
<keyword evidence="2" id="KW-0472">Membrane</keyword>
<feature type="region of interest" description="Disordered" evidence="1">
    <location>
        <begin position="37"/>
        <end position="68"/>
    </location>
</feature>
<name>A0A7J5ULM6_9MICO</name>
<organism evidence="3 4">
    <name type="scientific">Georgenia thermotolerans</name>
    <dbReference type="NCBI Taxonomy" id="527326"/>
    <lineage>
        <taxon>Bacteria</taxon>
        <taxon>Bacillati</taxon>
        <taxon>Actinomycetota</taxon>
        <taxon>Actinomycetes</taxon>
        <taxon>Micrococcales</taxon>
        <taxon>Bogoriellaceae</taxon>
        <taxon>Georgenia</taxon>
    </lineage>
</organism>
<gene>
    <name evidence="3" type="ORF">GB883_16165</name>
</gene>
<keyword evidence="2" id="KW-1133">Transmembrane helix</keyword>
<keyword evidence="2" id="KW-0812">Transmembrane</keyword>
<reference evidence="3 4" key="1">
    <citation type="submission" date="2019-10" db="EMBL/GenBank/DDBJ databases">
        <title>Georgenia wutianyii sp. nov. and Georgenia yuyongxinii sp. nov. isolated from plateau pika (Ochotona curzoniae) in the Qinghai-Tibet plateau of China.</title>
        <authorList>
            <person name="Tian Z."/>
        </authorList>
    </citation>
    <scope>NUCLEOTIDE SEQUENCE [LARGE SCALE GENOMIC DNA]</scope>
    <source>
        <strain evidence="3 4">DSM 21501</strain>
    </source>
</reference>
<feature type="compositionally biased region" description="Low complexity" evidence="1">
    <location>
        <begin position="48"/>
        <end position="63"/>
    </location>
</feature>
<dbReference type="EMBL" id="WHJE01000098">
    <property type="protein sequence ID" value="KAE8763054.1"/>
    <property type="molecule type" value="Genomic_DNA"/>
</dbReference>
<comment type="caution">
    <text evidence="3">The sequence shown here is derived from an EMBL/GenBank/DDBJ whole genome shotgun (WGS) entry which is preliminary data.</text>
</comment>
<feature type="transmembrane region" description="Helical" evidence="2">
    <location>
        <begin position="15"/>
        <end position="33"/>
    </location>
</feature>
<sequence>MAEQGSGRLSGGEKALVAVTAVLVLVFAVMLGVRLSGSSGSPSAEARTTTPPTAAAPTTAPPAGEDLSDVTWDFAAPSGNIACAIDDERALCGIADFTYTDEIPAAEKSACDGTVGHFLEVTAEGASLVCDTSGEALTIDASGVPTLSYGQKRTDSGFTCASSESGMTCTHEESGYSFSVRRATYALS</sequence>
<evidence type="ECO:0000256" key="1">
    <source>
        <dbReference type="SAM" id="MobiDB-lite"/>
    </source>
</evidence>
<evidence type="ECO:0000313" key="4">
    <source>
        <dbReference type="Proteomes" id="UP000451860"/>
    </source>
</evidence>
<keyword evidence="4" id="KW-1185">Reference proteome</keyword>
<evidence type="ECO:0000256" key="2">
    <source>
        <dbReference type="SAM" id="Phobius"/>
    </source>
</evidence>
<dbReference type="OrthoDB" id="4485680at2"/>
<dbReference type="Proteomes" id="UP000451860">
    <property type="component" value="Unassembled WGS sequence"/>
</dbReference>
<accession>A0A7J5ULM6</accession>